<accession>A0AAV1HTG4</accession>
<evidence type="ECO:0000313" key="5">
    <source>
        <dbReference type="Proteomes" id="UP001314263"/>
    </source>
</evidence>
<protein>
    <recommendedName>
        <fullName evidence="3">FHA domain-containing protein</fullName>
    </recommendedName>
</protein>
<feature type="compositionally biased region" description="Low complexity" evidence="2">
    <location>
        <begin position="381"/>
        <end position="392"/>
    </location>
</feature>
<feature type="region of interest" description="Disordered" evidence="2">
    <location>
        <begin position="359"/>
        <end position="464"/>
    </location>
</feature>
<evidence type="ECO:0000313" key="4">
    <source>
        <dbReference type="EMBL" id="CAK0745499.1"/>
    </source>
</evidence>
<dbReference type="Pfam" id="PF00498">
    <property type="entry name" value="FHA"/>
    <property type="match status" value="1"/>
</dbReference>
<dbReference type="InterPro" id="IPR008984">
    <property type="entry name" value="SMAD_FHA_dom_sf"/>
</dbReference>
<feature type="region of interest" description="Disordered" evidence="2">
    <location>
        <begin position="500"/>
        <end position="613"/>
    </location>
</feature>
<dbReference type="EMBL" id="CAUYUE010000002">
    <property type="protein sequence ID" value="CAK0745499.1"/>
    <property type="molecule type" value="Genomic_DNA"/>
</dbReference>
<keyword evidence="5" id="KW-1185">Reference proteome</keyword>
<dbReference type="AlphaFoldDB" id="A0AAV1HTG4"/>
<organism evidence="4 5">
    <name type="scientific">Coccomyxa viridis</name>
    <dbReference type="NCBI Taxonomy" id="1274662"/>
    <lineage>
        <taxon>Eukaryota</taxon>
        <taxon>Viridiplantae</taxon>
        <taxon>Chlorophyta</taxon>
        <taxon>core chlorophytes</taxon>
        <taxon>Trebouxiophyceae</taxon>
        <taxon>Trebouxiophyceae incertae sedis</taxon>
        <taxon>Coccomyxaceae</taxon>
        <taxon>Coccomyxa</taxon>
    </lineage>
</organism>
<sequence length="613" mass="65209">MSDQEPHQWHLEDRSTNGTCVNGERIQKLSSRQLKDGDHIQLAAGTEDPEKVVRYIFTKVEGSHTTSPTKEAVNGKRPLEGAGQGSDTPNKRPASAQPAASADPGLLQKLHKANNDLRKSLKAERDAAEAARAQAKEAEATLRQHQSAATEAADLVMAQAKKEAADLELKATTAEAQVEAAKQQAQTYRDELQCAEEKLQALKDEVQQLQAEKASQEERAQTAETKLEEYRSDCQRARDAQTAAEEQVLAESEARVAAEQACIGAQSLQQGAQRGLHVAQQRVQELEDACSAAEERAGCLEAVLQLYDAKLAEAEECQRRDASQAAAVFQEALAAQQQMTGGQEGRLGSLRRQLAADLADVSPHSQTTAPASPGPSHRQTHPTAAAPTQQDAARLKGISSQSTHAQRSSGSGSVTSQPNDSAPKMEPADLSEQATQAAVEVPNQDMVSGALPMEDNEPTDAERSVKLPQIAEASAIDSLPAQQHISFMNGAFKDNQVTLETPSLFPGSHQQPNGHMQDSTAAVSQERLGESDAQLANQDGAAGHTAVQEAVADGSPTANRENVPLNHSAPLSQSQGKPGQAFQDAGGSLKLSLQGAGGQAGPERYGDEFEEME</sequence>
<feature type="region of interest" description="Disordered" evidence="2">
    <location>
        <begin position="1"/>
        <end position="20"/>
    </location>
</feature>
<feature type="coiled-coil region" evidence="1">
    <location>
        <begin position="276"/>
        <end position="303"/>
    </location>
</feature>
<dbReference type="Gene3D" id="2.60.200.20">
    <property type="match status" value="1"/>
</dbReference>
<reference evidence="4 5" key="1">
    <citation type="submission" date="2023-10" db="EMBL/GenBank/DDBJ databases">
        <authorList>
            <person name="Maclean D."/>
            <person name="Macfadyen A."/>
        </authorList>
    </citation>
    <scope>NUCLEOTIDE SEQUENCE [LARGE SCALE GENOMIC DNA]</scope>
</reference>
<feature type="compositionally biased region" description="Polar residues" evidence="2">
    <location>
        <begin position="508"/>
        <end position="523"/>
    </location>
</feature>
<feature type="compositionally biased region" description="Basic and acidic residues" evidence="2">
    <location>
        <begin position="113"/>
        <end position="142"/>
    </location>
</feature>
<feature type="domain" description="FHA" evidence="3">
    <location>
        <begin position="1"/>
        <end position="26"/>
    </location>
</feature>
<feature type="compositionally biased region" description="Basic and acidic residues" evidence="2">
    <location>
        <begin position="1"/>
        <end position="15"/>
    </location>
</feature>
<keyword evidence="1" id="KW-0175">Coiled coil</keyword>
<dbReference type="InterPro" id="IPR000253">
    <property type="entry name" value="FHA_dom"/>
</dbReference>
<evidence type="ECO:0000259" key="3">
    <source>
        <dbReference type="PROSITE" id="PS50006"/>
    </source>
</evidence>
<evidence type="ECO:0000256" key="1">
    <source>
        <dbReference type="SAM" id="Coils"/>
    </source>
</evidence>
<comment type="caution">
    <text evidence="4">The sequence shown here is derived from an EMBL/GenBank/DDBJ whole genome shotgun (WGS) entry which is preliminary data.</text>
</comment>
<gene>
    <name evidence="4" type="ORF">CVIRNUC_001624</name>
</gene>
<feature type="compositionally biased region" description="Low complexity" evidence="2">
    <location>
        <begin position="93"/>
        <end position="102"/>
    </location>
</feature>
<feature type="compositionally biased region" description="Basic and acidic residues" evidence="2">
    <location>
        <begin position="214"/>
        <end position="238"/>
    </location>
</feature>
<evidence type="ECO:0000256" key="2">
    <source>
        <dbReference type="SAM" id="MobiDB-lite"/>
    </source>
</evidence>
<dbReference type="PROSITE" id="PS50006">
    <property type="entry name" value="FHA_DOMAIN"/>
    <property type="match status" value="1"/>
</dbReference>
<feature type="region of interest" description="Disordered" evidence="2">
    <location>
        <begin position="60"/>
        <end position="146"/>
    </location>
</feature>
<dbReference type="SUPFAM" id="SSF57997">
    <property type="entry name" value="Tropomyosin"/>
    <property type="match status" value="1"/>
</dbReference>
<dbReference type="Proteomes" id="UP001314263">
    <property type="component" value="Unassembled WGS sequence"/>
</dbReference>
<dbReference type="SUPFAM" id="SSF49879">
    <property type="entry name" value="SMAD/FHA domain"/>
    <property type="match status" value="1"/>
</dbReference>
<name>A0AAV1HTG4_9CHLO</name>
<proteinExistence type="predicted"/>
<feature type="region of interest" description="Disordered" evidence="2">
    <location>
        <begin position="212"/>
        <end position="238"/>
    </location>
</feature>
<feature type="compositionally biased region" description="Polar residues" evidence="2">
    <location>
        <begin position="398"/>
        <end position="420"/>
    </location>
</feature>